<dbReference type="EC" id="2.3.1.225" evidence="10"/>
<keyword evidence="5 10" id="KW-0472">Membrane</keyword>
<evidence type="ECO:0000259" key="11">
    <source>
        <dbReference type="Pfam" id="PF01529"/>
    </source>
</evidence>
<dbReference type="GO" id="GO:0005794">
    <property type="term" value="C:Golgi apparatus"/>
    <property type="evidence" value="ECO:0007669"/>
    <property type="project" value="TreeGrafter"/>
</dbReference>
<dbReference type="OrthoDB" id="9909019at2759"/>
<comment type="similarity">
    <text evidence="10">Belongs to the DHHC palmitoyltransferase family.</text>
</comment>
<dbReference type="OMA" id="ETHPYSI"/>
<proteinExistence type="inferred from homology"/>
<reference evidence="14" key="2">
    <citation type="submission" date="2012-11" db="EMBL/GenBank/DDBJ databases">
        <authorList>
            <person name="Kuo A."/>
            <person name="Curtis B.A."/>
            <person name="Tanifuji G."/>
            <person name="Burki F."/>
            <person name="Gruber A."/>
            <person name="Irimia M."/>
            <person name="Maruyama S."/>
            <person name="Arias M.C."/>
            <person name="Ball S.G."/>
            <person name="Gile G.H."/>
            <person name="Hirakawa Y."/>
            <person name="Hopkins J.F."/>
            <person name="Rensing S.A."/>
            <person name="Schmutz J."/>
            <person name="Symeonidi A."/>
            <person name="Elias M."/>
            <person name="Eveleigh R.J."/>
            <person name="Herman E.K."/>
            <person name="Klute M.J."/>
            <person name="Nakayama T."/>
            <person name="Obornik M."/>
            <person name="Reyes-Prieto A."/>
            <person name="Armbrust E.V."/>
            <person name="Aves S.J."/>
            <person name="Beiko R.G."/>
            <person name="Coutinho P."/>
            <person name="Dacks J.B."/>
            <person name="Durnford D.G."/>
            <person name="Fast N.M."/>
            <person name="Green B.R."/>
            <person name="Grisdale C."/>
            <person name="Hempe F."/>
            <person name="Henrissat B."/>
            <person name="Hoppner M.P."/>
            <person name="Ishida K.-I."/>
            <person name="Kim E."/>
            <person name="Koreny L."/>
            <person name="Kroth P.G."/>
            <person name="Liu Y."/>
            <person name="Malik S.-B."/>
            <person name="Maier U.G."/>
            <person name="McRose D."/>
            <person name="Mock T."/>
            <person name="Neilson J.A."/>
            <person name="Onodera N.T."/>
            <person name="Poole A.M."/>
            <person name="Pritham E.J."/>
            <person name="Richards T.A."/>
            <person name="Rocap G."/>
            <person name="Roy S.W."/>
            <person name="Sarai C."/>
            <person name="Schaack S."/>
            <person name="Shirato S."/>
            <person name="Slamovits C.H."/>
            <person name="Spencer D.F."/>
            <person name="Suzuki S."/>
            <person name="Worden A.Z."/>
            <person name="Zauner S."/>
            <person name="Barry K."/>
            <person name="Bell C."/>
            <person name="Bharti A.K."/>
            <person name="Crow J.A."/>
            <person name="Grimwood J."/>
            <person name="Kramer R."/>
            <person name="Lindquist E."/>
            <person name="Lucas S."/>
            <person name="Salamov A."/>
            <person name="McFadden G.I."/>
            <person name="Lane C.E."/>
            <person name="Keeling P.J."/>
            <person name="Gray M.W."/>
            <person name="Grigoriev I.V."/>
            <person name="Archibald J.M."/>
        </authorList>
    </citation>
    <scope>NUCLEOTIDE SEQUENCE</scope>
    <source>
        <strain evidence="14">CCMP2712</strain>
    </source>
</reference>
<dbReference type="eggNOG" id="KOG1311">
    <property type="taxonomic scope" value="Eukaryota"/>
</dbReference>
<evidence type="ECO:0000256" key="3">
    <source>
        <dbReference type="ARBA" id="ARBA00022692"/>
    </source>
</evidence>
<evidence type="ECO:0000256" key="9">
    <source>
        <dbReference type="ARBA" id="ARBA00048048"/>
    </source>
</evidence>
<feature type="transmembrane region" description="Helical" evidence="10">
    <location>
        <begin position="73"/>
        <end position="98"/>
    </location>
</feature>
<keyword evidence="6" id="KW-0564">Palmitate</keyword>
<evidence type="ECO:0000256" key="2">
    <source>
        <dbReference type="ARBA" id="ARBA00022679"/>
    </source>
</evidence>
<dbReference type="EMBL" id="JH992977">
    <property type="protein sequence ID" value="EKX50793.1"/>
    <property type="molecule type" value="Genomic_DNA"/>
</dbReference>
<keyword evidence="7" id="KW-0449">Lipoprotein</keyword>
<evidence type="ECO:0000256" key="7">
    <source>
        <dbReference type="ARBA" id="ARBA00023288"/>
    </source>
</evidence>
<comment type="catalytic activity">
    <reaction evidence="9 10">
        <text>L-cysteinyl-[protein] + hexadecanoyl-CoA = S-hexadecanoyl-L-cysteinyl-[protein] + CoA</text>
        <dbReference type="Rhea" id="RHEA:36683"/>
        <dbReference type="Rhea" id="RHEA-COMP:10131"/>
        <dbReference type="Rhea" id="RHEA-COMP:11032"/>
        <dbReference type="ChEBI" id="CHEBI:29950"/>
        <dbReference type="ChEBI" id="CHEBI:57287"/>
        <dbReference type="ChEBI" id="CHEBI:57379"/>
        <dbReference type="ChEBI" id="CHEBI:74151"/>
        <dbReference type="EC" id="2.3.1.225"/>
    </reaction>
</comment>
<dbReference type="GO" id="GO:0006612">
    <property type="term" value="P:protein targeting to membrane"/>
    <property type="evidence" value="ECO:0007669"/>
    <property type="project" value="TreeGrafter"/>
</dbReference>
<dbReference type="RefSeq" id="XP_005837773.1">
    <property type="nucleotide sequence ID" value="XM_005837716.1"/>
</dbReference>
<evidence type="ECO:0000313" key="14">
    <source>
        <dbReference type="Proteomes" id="UP000011087"/>
    </source>
</evidence>
<gene>
    <name evidence="12" type="ORF">GUITHDRAFT_92824</name>
</gene>
<evidence type="ECO:0000313" key="13">
    <source>
        <dbReference type="EnsemblProtists" id="EKX50793"/>
    </source>
</evidence>
<dbReference type="Proteomes" id="UP000011087">
    <property type="component" value="Unassembled WGS sequence"/>
</dbReference>
<reference evidence="12 14" key="1">
    <citation type="journal article" date="2012" name="Nature">
        <title>Algal genomes reveal evolutionary mosaicism and the fate of nucleomorphs.</title>
        <authorList>
            <consortium name="DOE Joint Genome Institute"/>
            <person name="Curtis B.A."/>
            <person name="Tanifuji G."/>
            <person name="Burki F."/>
            <person name="Gruber A."/>
            <person name="Irimia M."/>
            <person name="Maruyama S."/>
            <person name="Arias M.C."/>
            <person name="Ball S.G."/>
            <person name="Gile G.H."/>
            <person name="Hirakawa Y."/>
            <person name="Hopkins J.F."/>
            <person name="Kuo A."/>
            <person name="Rensing S.A."/>
            <person name="Schmutz J."/>
            <person name="Symeonidi A."/>
            <person name="Elias M."/>
            <person name="Eveleigh R.J."/>
            <person name="Herman E.K."/>
            <person name="Klute M.J."/>
            <person name="Nakayama T."/>
            <person name="Obornik M."/>
            <person name="Reyes-Prieto A."/>
            <person name="Armbrust E.V."/>
            <person name="Aves S.J."/>
            <person name="Beiko R.G."/>
            <person name="Coutinho P."/>
            <person name="Dacks J.B."/>
            <person name="Durnford D.G."/>
            <person name="Fast N.M."/>
            <person name="Green B.R."/>
            <person name="Grisdale C.J."/>
            <person name="Hempel F."/>
            <person name="Henrissat B."/>
            <person name="Hoppner M.P."/>
            <person name="Ishida K."/>
            <person name="Kim E."/>
            <person name="Koreny L."/>
            <person name="Kroth P.G."/>
            <person name="Liu Y."/>
            <person name="Malik S.B."/>
            <person name="Maier U.G."/>
            <person name="McRose D."/>
            <person name="Mock T."/>
            <person name="Neilson J.A."/>
            <person name="Onodera N.T."/>
            <person name="Poole A.M."/>
            <person name="Pritham E.J."/>
            <person name="Richards T.A."/>
            <person name="Rocap G."/>
            <person name="Roy S.W."/>
            <person name="Sarai C."/>
            <person name="Schaack S."/>
            <person name="Shirato S."/>
            <person name="Slamovits C.H."/>
            <person name="Spencer D.F."/>
            <person name="Suzuki S."/>
            <person name="Worden A.Z."/>
            <person name="Zauner S."/>
            <person name="Barry K."/>
            <person name="Bell C."/>
            <person name="Bharti A.K."/>
            <person name="Crow J.A."/>
            <person name="Grimwood J."/>
            <person name="Kramer R."/>
            <person name="Lindquist E."/>
            <person name="Lucas S."/>
            <person name="Salamov A."/>
            <person name="McFadden G.I."/>
            <person name="Lane C.E."/>
            <person name="Keeling P.J."/>
            <person name="Gray M.W."/>
            <person name="Grigoriev I.V."/>
            <person name="Archibald J.M."/>
        </authorList>
    </citation>
    <scope>NUCLEOTIDE SEQUENCE</scope>
    <source>
        <strain evidence="12 14">CCMP2712</strain>
    </source>
</reference>
<sequence length="190" mass="21568">MEDEAPVEDGENSSITRTRVQPDGSTVVDKWCYTCKLWRPPRASHCRICKRCYYRFDHHCPITGTCIAQGTHIFFVSFLVLSSFACLVGCACGCWSIARLFDSNPEKKWQTFLLFPYMVVLAWIGISLAGFGICFHLALLICNTTTKEHLTAPNSSRKTSFCKDCIEISCVERHWKYSLDPKPVDLSLIP</sequence>
<name>L1JRU8_GUITC</name>
<dbReference type="InterPro" id="IPR001594">
    <property type="entry name" value="Palmitoyltrfase_DHHC"/>
</dbReference>
<evidence type="ECO:0000313" key="12">
    <source>
        <dbReference type="EMBL" id="EKX50793.1"/>
    </source>
</evidence>
<dbReference type="EnsemblProtists" id="EKX50793">
    <property type="protein sequence ID" value="EKX50793"/>
    <property type="gene ID" value="GUITHDRAFT_92824"/>
</dbReference>
<evidence type="ECO:0000256" key="5">
    <source>
        <dbReference type="ARBA" id="ARBA00023136"/>
    </source>
</evidence>
<dbReference type="InterPro" id="IPR039859">
    <property type="entry name" value="PFA4/ZDH16/20/ERF2-like"/>
</dbReference>
<feature type="transmembrane region" description="Helical" evidence="10">
    <location>
        <begin position="118"/>
        <end position="141"/>
    </location>
</feature>
<dbReference type="GO" id="GO:0019706">
    <property type="term" value="F:protein-cysteine S-palmitoyltransferase activity"/>
    <property type="evidence" value="ECO:0007669"/>
    <property type="project" value="UniProtKB-EC"/>
</dbReference>
<reference evidence="13" key="3">
    <citation type="submission" date="2016-03" db="UniProtKB">
        <authorList>
            <consortium name="EnsemblProtists"/>
        </authorList>
    </citation>
    <scope>IDENTIFICATION</scope>
</reference>
<feature type="domain" description="Palmitoyltransferase DHHC" evidence="11">
    <location>
        <begin position="29"/>
        <end position="150"/>
    </location>
</feature>
<keyword evidence="2 10" id="KW-0808">Transferase</keyword>
<evidence type="ECO:0000256" key="10">
    <source>
        <dbReference type="RuleBase" id="RU079119"/>
    </source>
</evidence>
<evidence type="ECO:0000256" key="8">
    <source>
        <dbReference type="ARBA" id="ARBA00023315"/>
    </source>
</evidence>
<dbReference type="HOGENOM" id="CLU_1430516_0_0_1"/>
<keyword evidence="4 10" id="KW-1133">Transmembrane helix</keyword>
<dbReference type="AlphaFoldDB" id="L1JRU8"/>
<dbReference type="PANTHER" id="PTHR22883">
    <property type="entry name" value="ZINC FINGER DHHC DOMAIN CONTAINING PROTEIN"/>
    <property type="match status" value="1"/>
</dbReference>
<evidence type="ECO:0000256" key="1">
    <source>
        <dbReference type="ARBA" id="ARBA00004127"/>
    </source>
</evidence>
<dbReference type="GeneID" id="17307382"/>
<keyword evidence="14" id="KW-1185">Reference proteome</keyword>
<protein>
    <recommendedName>
        <fullName evidence="10">Palmitoyltransferase</fullName>
        <ecNumber evidence="10">2.3.1.225</ecNumber>
    </recommendedName>
</protein>
<comment type="domain">
    <text evidence="10">The DHHC domain is required for palmitoyltransferase activity.</text>
</comment>
<dbReference type="PaxDb" id="55529-EKX50793"/>
<dbReference type="STRING" id="905079.L1JRU8"/>
<comment type="subcellular location">
    <subcellularLocation>
        <location evidence="1">Endomembrane system</location>
        <topology evidence="1">Multi-pass membrane protein</topology>
    </subcellularLocation>
</comment>
<evidence type="ECO:0000256" key="6">
    <source>
        <dbReference type="ARBA" id="ARBA00023139"/>
    </source>
</evidence>
<dbReference type="KEGG" id="gtt:GUITHDRAFT_92824"/>
<dbReference type="PROSITE" id="PS50216">
    <property type="entry name" value="DHHC"/>
    <property type="match status" value="1"/>
</dbReference>
<evidence type="ECO:0000256" key="4">
    <source>
        <dbReference type="ARBA" id="ARBA00022989"/>
    </source>
</evidence>
<keyword evidence="8 10" id="KW-0012">Acyltransferase</keyword>
<accession>L1JRU8</accession>
<keyword evidence="3 10" id="KW-0812">Transmembrane</keyword>
<organism evidence="12">
    <name type="scientific">Guillardia theta (strain CCMP2712)</name>
    <name type="common">Cryptophyte</name>
    <dbReference type="NCBI Taxonomy" id="905079"/>
    <lineage>
        <taxon>Eukaryota</taxon>
        <taxon>Cryptophyceae</taxon>
        <taxon>Pyrenomonadales</taxon>
        <taxon>Geminigeraceae</taxon>
        <taxon>Guillardia</taxon>
    </lineage>
</organism>
<dbReference type="Pfam" id="PF01529">
    <property type="entry name" value="DHHC"/>
    <property type="match status" value="1"/>
</dbReference>
<dbReference type="GO" id="GO:0005783">
    <property type="term" value="C:endoplasmic reticulum"/>
    <property type="evidence" value="ECO:0007669"/>
    <property type="project" value="TreeGrafter"/>
</dbReference>
<dbReference type="PANTHER" id="PTHR22883:SF43">
    <property type="entry name" value="PALMITOYLTRANSFERASE APP"/>
    <property type="match status" value="1"/>
</dbReference>